<dbReference type="Proteomes" id="UP000283946">
    <property type="component" value="Chromosome"/>
</dbReference>
<protein>
    <submittedName>
        <fullName evidence="1">Uncharacterized protein</fullName>
    </submittedName>
</protein>
<name>A0AAD1ELD7_9MICO</name>
<sequence>MDLATRFQDALEPLASSERGRESIGKAAEFLQPFVERWAREAMSTYVGRPGIELDEFVSEIRLAVIVVLKRVADGAQPIELKSQNWYAYLRQVGRNAAQGWVDSPAATGIAGQAGRMRRRTAIAKHASQLALELGRQPTPNEVLARVNAAAMASRTDAAKQGALVTHVDFEPASVAYATDDLALAAAADEESARLGDPVGSSACERVSLQWMLRECEERGPEVGAFARAWIGGGLANPPIFTSADEARKAIGVSRRRGAVLVDEVRAVAKTLLREAV</sequence>
<evidence type="ECO:0000313" key="2">
    <source>
        <dbReference type="Proteomes" id="UP000283946"/>
    </source>
</evidence>
<dbReference type="AlphaFoldDB" id="A0AAD1ELD7"/>
<dbReference type="EMBL" id="CP028130">
    <property type="protein sequence ID" value="AZZ54931.1"/>
    <property type="molecule type" value="Genomic_DNA"/>
</dbReference>
<gene>
    <name evidence="1" type="ORF">C7V51_02805</name>
</gene>
<reference evidence="1 2" key="1">
    <citation type="submission" date="2018-03" db="EMBL/GenBank/DDBJ databases">
        <title>Bacteriophage NCPPB3778 and a type I-E CRISPR drive the evolution of the US Biological Select Agent, Rathayibacter toxicus.</title>
        <authorList>
            <person name="Davis E.W.II."/>
            <person name="Tabima J.F."/>
            <person name="Weisberg A.J."/>
            <person name="Dantas Lopes L."/>
            <person name="Wiseman M.S."/>
            <person name="Wiseman M.S."/>
            <person name="Pupko T."/>
            <person name="Belcher M.S."/>
            <person name="Sechler A.J."/>
            <person name="Tancos M.A."/>
            <person name="Schroeder B.K."/>
            <person name="Murray T.D."/>
            <person name="Luster D.G."/>
            <person name="Schneider W.L."/>
            <person name="Rogers E."/>
            <person name="Andreote F.D."/>
            <person name="Grunwald N.J."/>
            <person name="Putnam M.L."/>
            <person name="Chang J.H."/>
        </authorList>
    </citation>
    <scope>NUCLEOTIDE SEQUENCE [LARGE SCALE GENOMIC DNA]</scope>
    <source>
        <strain evidence="1 2">NCCPB 2253</strain>
    </source>
</reference>
<dbReference type="RefSeq" id="WP_104354116.1">
    <property type="nucleotide sequence ID" value="NZ_CP028130.1"/>
</dbReference>
<organism evidence="1 2">
    <name type="scientific">Rathayibacter iranicus</name>
    <dbReference type="NCBI Taxonomy" id="59737"/>
    <lineage>
        <taxon>Bacteria</taxon>
        <taxon>Bacillati</taxon>
        <taxon>Actinomycetota</taxon>
        <taxon>Actinomycetes</taxon>
        <taxon>Micrococcales</taxon>
        <taxon>Microbacteriaceae</taxon>
        <taxon>Rathayibacter</taxon>
    </lineage>
</organism>
<accession>A0AAD1ELD7</accession>
<evidence type="ECO:0000313" key="1">
    <source>
        <dbReference type="EMBL" id="AZZ54931.1"/>
    </source>
</evidence>
<dbReference type="KEGG" id="ria:C7V51_02805"/>
<proteinExistence type="predicted"/>